<dbReference type="NCBIfam" id="TIGR01575">
    <property type="entry name" value="rimI"/>
    <property type="match status" value="1"/>
</dbReference>
<dbReference type="InterPro" id="IPR006464">
    <property type="entry name" value="AcTrfase_RimI/Ard1"/>
</dbReference>
<comment type="similarity">
    <text evidence="3">Belongs to the acetyltransferase family. RimI subfamily.</text>
</comment>
<proteinExistence type="inferred from homology"/>
<evidence type="ECO:0000259" key="4">
    <source>
        <dbReference type="PROSITE" id="PS51186"/>
    </source>
</evidence>
<keyword evidence="5" id="KW-0689">Ribosomal protein</keyword>
<dbReference type="PANTHER" id="PTHR43877">
    <property type="entry name" value="AMINOALKYLPHOSPHONATE N-ACETYLTRANSFERASE-RELATED-RELATED"/>
    <property type="match status" value="1"/>
</dbReference>
<name>A0A9J7BVV1_9BACT</name>
<feature type="domain" description="N-acetyltransferase" evidence="4">
    <location>
        <begin position="5"/>
        <end position="154"/>
    </location>
</feature>
<protein>
    <recommendedName>
        <fullName evidence="3">[Ribosomal protein bS18]-alanine N-acetyltransferase</fullName>
        <ecNumber evidence="3">2.3.1.266</ecNumber>
    </recommendedName>
</protein>
<evidence type="ECO:0000313" key="5">
    <source>
        <dbReference type="EMBL" id="UWZ86768.1"/>
    </source>
</evidence>
<keyword evidence="6" id="KW-1185">Reference proteome</keyword>
<evidence type="ECO:0000256" key="3">
    <source>
        <dbReference type="RuleBase" id="RU363094"/>
    </source>
</evidence>
<comment type="catalytic activity">
    <reaction evidence="3">
        <text>N-terminal L-alanyl-[ribosomal protein bS18] + acetyl-CoA = N-terminal N(alpha)-acetyl-L-alanyl-[ribosomal protein bS18] + CoA + H(+)</text>
        <dbReference type="Rhea" id="RHEA:43756"/>
        <dbReference type="Rhea" id="RHEA-COMP:10676"/>
        <dbReference type="Rhea" id="RHEA-COMP:10677"/>
        <dbReference type="ChEBI" id="CHEBI:15378"/>
        <dbReference type="ChEBI" id="CHEBI:57287"/>
        <dbReference type="ChEBI" id="CHEBI:57288"/>
        <dbReference type="ChEBI" id="CHEBI:64718"/>
        <dbReference type="ChEBI" id="CHEBI:83683"/>
        <dbReference type="EC" id="2.3.1.266"/>
    </reaction>
</comment>
<dbReference type="GO" id="GO:0005737">
    <property type="term" value="C:cytoplasm"/>
    <property type="evidence" value="ECO:0007669"/>
    <property type="project" value="UniProtKB-SubCell"/>
</dbReference>
<gene>
    <name evidence="5" type="primary">rimI</name>
    <name evidence="5" type="ORF">MOP44_12660</name>
</gene>
<comment type="function">
    <text evidence="3">Acetylates the N-terminal alanine of ribosomal protein bS18.</text>
</comment>
<accession>A0A9J7BVV1</accession>
<dbReference type="GO" id="GO:0005840">
    <property type="term" value="C:ribosome"/>
    <property type="evidence" value="ECO:0007669"/>
    <property type="project" value="UniProtKB-KW"/>
</dbReference>
<dbReference type="InterPro" id="IPR016181">
    <property type="entry name" value="Acyl_CoA_acyltransferase"/>
</dbReference>
<evidence type="ECO:0000256" key="1">
    <source>
        <dbReference type="ARBA" id="ARBA00022679"/>
    </source>
</evidence>
<dbReference type="InterPro" id="IPR050832">
    <property type="entry name" value="Bact_Acetyltransf"/>
</dbReference>
<dbReference type="RefSeq" id="WP_260796405.1">
    <property type="nucleotide sequence ID" value="NZ_CP093313.1"/>
</dbReference>
<dbReference type="Pfam" id="PF00583">
    <property type="entry name" value="Acetyltransf_1"/>
    <property type="match status" value="1"/>
</dbReference>
<sequence length="154" mass="16539">MNQEIRTRPMVEADIEAVQSLAAGLPDAPDWDLKAYTGAIARARVQQGIALVAGDSDSDLCGFVVGGLVIPEAEIELIAVRGESQRQGIARRLLDAFAGESRRLGCDTILLEVRPSNAGARAFYSASGFAETGRRPAYYADPVEDAILMSWTIK</sequence>
<reference evidence="5" key="1">
    <citation type="submission" date="2021-04" db="EMBL/GenBank/DDBJ databases">
        <title>Phylogenetic analysis of Acidobacteriaceae.</title>
        <authorList>
            <person name="Qiu L."/>
            <person name="Zhang Q."/>
        </authorList>
    </citation>
    <scope>NUCLEOTIDE SEQUENCE</scope>
    <source>
        <strain evidence="5">DSM 25168</strain>
    </source>
</reference>
<dbReference type="EMBL" id="CP093313">
    <property type="protein sequence ID" value="UWZ86768.1"/>
    <property type="molecule type" value="Genomic_DNA"/>
</dbReference>
<evidence type="ECO:0000313" key="6">
    <source>
        <dbReference type="Proteomes" id="UP001059380"/>
    </source>
</evidence>
<dbReference type="PROSITE" id="PS51186">
    <property type="entry name" value="GNAT"/>
    <property type="match status" value="1"/>
</dbReference>
<dbReference type="EC" id="2.3.1.266" evidence="3"/>
<dbReference type="Proteomes" id="UP001059380">
    <property type="component" value="Chromosome"/>
</dbReference>
<dbReference type="KEGG" id="orp:MOP44_12660"/>
<comment type="subcellular location">
    <subcellularLocation>
        <location evidence="3">Cytoplasm</location>
    </subcellularLocation>
</comment>
<dbReference type="CDD" id="cd04301">
    <property type="entry name" value="NAT_SF"/>
    <property type="match status" value="1"/>
</dbReference>
<dbReference type="AlphaFoldDB" id="A0A9J7BVV1"/>
<keyword evidence="2 5" id="KW-0012">Acyltransferase</keyword>
<dbReference type="Gene3D" id="3.40.630.30">
    <property type="match status" value="1"/>
</dbReference>
<evidence type="ECO:0000256" key="2">
    <source>
        <dbReference type="ARBA" id="ARBA00023315"/>
    </source>
</evidence>
<keyword evidence="3" id="KW-0963">Cytoplasm</keyword>
<dbReference type="InterPro" id="IPR000182">
    <property type="entry name" value="GNAT_dom"/>
</dbReference>
<dbReference type="SUPFAM" id="SSF55729">
    <property type="entry name" value="Acyl-CoA N-acyltransferases (Nat)"/>
    <property type="match status" value="1"/>
</dbReference>
<dbReference type="GO" id="GO:0008999">
    <property type="term" value="F:protein-N-terminal-alanine acetyltransferase activity"/>
    <property type="evidence" value="ECO:0007669"/>
    <property type="project" value="UniProtKB-EC"/>
</dbReference>
<organism evidence="5 6">
    <name type="scientific">Occallatibacter riparius</name>
    <dbReference type="NCBI Taxonomy" id="1002689"/>
    <lineage>
        <taxon>Bacteria</taxon>
        <taxon>Pseudomonadati</taxon>
        <taxon>Acidobacteriota</taxon>
        <taxon>Terriglobia</taxon>
        <taxon>Terriglobales</taxon>
        <taxon>Acidobacteriaceae</taxon>
        <taxon>Occallatibacter</taxon>
    </lineage>
</organism>
<keyword evidence="5" id="KW-0687">Ribonucleoprotein</keyword>
<keyword evidence="1 5" id="KW-0808">Transferase</keyword>